<sequence>MKKSAKQELLSRLLVSSSVFILGSPIVTQAVVSMPAAAETISTSEIEEATLSTSENLSEQQVSEPAVTEETTTSETGSKEKAVEQETEQETVETTQVEETESDQRTEQSAENASTEEDTESSMAADESQEVKSALAENILWTGMWGTAPATLDIEGVLTVGAGTLTTAVDQVIPLTEELKNMVIKKVILTAPVILPADVPGLFESTSHDGKVPSELDEIVGLTFLDTSQATTMNNMFYGFRGSSLDLSNFDSSSVISSLGAGMNEFLGNALYLKELKLGPNFSFVGWKNSSSNPYPVNLSEPSDMYGFHSSYYTGYWQNVGNGTVDAPYGDYVYSSKDLVMSYDGASMADTYVWQPHHIEAAPVTVNYLDEDGNELLPPNVLTGGNIGDTIEVVPEDIPNYILKEVHGDEKVVFSNVPQTVTYIYSPLIETKEERKIVARIIHYLHEDGTEAAPDHVDTVEFTREIRTNLATGEETFGEWQARDDDTIFDLVKSPEIANYYTDRDFIDEVMDVKADSEDIEEFVIYSPKIVESTETKEVKRMIHYVYEDDKEAAPDNVDTVTFTRTVTMNEATGDKTFGEWQAKDDDTTFDEVQSPEIDKYNADQKMVDKVIELTAESEDLEVTVTYSPNMIESTETKEVKQTIHYVYEDGKQAAPDKTDTVTFTRTVTTNEATGDKTFGEWQAKDDDTTFDEVQSPEIKNYHADKTSIEEVTGLTAEDKDREVTITYSPNMIESTETKEVKQTIHYVYEDGKEAAPDKVDTVTFTRTVTTNEATGKNTYGEWQAKDDDTTFDEVQSPEIDKYNADQKTVDKVTGLTAESEDLKVTVTYSPNMIESTETKEVKQTIHYVYEDGKEAAPDKLDTVTFTRTVTTNEATGDKTFGQWQAKDDDTTFDEVQSPEIDKYNADQKTVDKVTGLTAEDKDRESTVTYSPNMTESTETKEVKQTIRYFYEDGKQAAPDKLDTVTFTRTVTMNEATGDKTFGEWQAKDDDTTFDEMKSPEIKNYHADKTSIDEVTGLTANTKDSEVTVTYSPNMTESTETKEVKQTIHYVYEDSKQAAPDKTDTITFIRTVTMNEATGDKTFGEWQAKDDDTTFDEVESPEIKNYHADKTSIDKVTGLTAEDKDRESTVTYSPNMTESTETKEVKQTIRYVYEDGKQATPDKLDTVTFTRTVTMNEATGDKTFGEWQAKDDDTTFDEVQSPEIKNYHADKTSIDEVTGLTADTQDRELTVTYSPNMTESTETKEVKQTIHYVYEDGKEAAPDKVDTVTFTRTVTTNEATGKNTYGQWQAKNDDTSFDEVSSPEIDKYNADQKMIDKVIELTAESENLEVTVTYSPNMIESTETKEVNQTIRYVYEDGKEAAPDKVDTVTFTRTVTTNEATGDKTFGQWQAKDDDTSFDEVKSPEIKNYHADKTSIEEVTGLTAEDKDREVTITYSPNMIESTETKEVNQTIRYVYEDGKEAAPDKLDTVTFTRTVTTNEATGDKTFGEWQAKDDDTSFDEVKSPEIKNYHADKTSIDEVTGLTADTKDRELTVTYSPNMIESTETKEVKQTIHYMYEDGKKAAPDKTDTVTFTRTVTTNEATGDKTFGEWQAKNNDTTFDAVKSKNIDGYTADVTTVKEQTGLTVEDEDRELTVTYIKNPTEPTDPSKEPSNTPNDQTNPEATTSSTDKEPTTKVPETTKTATSEKILPKTGEQATPYGLYGGVALVVASLLGLFMKRSKRKSE</sequence>
<dbReference type="InterPro" id="IPR019931">
    <property type="entry name" value="LPXTG_anchor"/>
</dbReference>
<accession>A0A415ESS6</accession>
<dbReference type="NCBIfam" id="TIGR01167">
    <property type="entry name" value="LPXTG_anchor"/>
    <property type="match status" value="1"/>
</dbReference>
<dbReference type="PROSITE" id="PS50847">
    <property type="entry name" value="GRAM_POS_ANCHORING"/>
    <property type="match status" value="1"/>
</dbReference>
<feature type="region of interest" description="Disordered" evidence="6">
    <location>
        <begin position="49"/>
        <end position="130"/>
    </location>
</feature>
<dbReference type="Gene3D" id="2.60.40.4300">
    <property type="match status" value="12"/>
</dbReference>
<keyword evidence="7" id="KW-0472">Membrane</keyword>
<evidence type="ECO:0000313" key="9">
    <source>
        <dbReference type="EMBL" id="RHK06349.1"/>
    </source>
</evidence>
<keyword evidence="1" id="KW-0134">Cell wall</keyword>
<comment type="caution">
    <text evidence="9">The sequence shown here is derived from an EMBL/GenBank/DDBJ whole genome shotgun (WGS) entry which is preliminary data.</text>
</comment>
<feature type="compositionally biased region" description="Polar residues" evidence="6">
    <location>
        <begin position="1129"/>
        <end position="1139"/>
    </location>
</feature>
<proteinExistence type="predicted"/>
<evidence type="ECO:0000256" key="6">
    <source>
        <dbReference type="SAM" id="MobiDB-lite"/>
    </source>
</evidence>
<feature type="compositionally biased region" description="Low complexity" evidence="6">
    <location>
        <begin position="1674"/>
        <end position="1683"/>
    </location>
</feature>
<dbReference type="EMBL" id="QRMZ01000010">
    <property type="protein sequence ID" value="RHK06349.1"/>
    <property type="molecule type" value="Genomic_DNA"/>
</dbReference>
<dbReference type="InterPro" id="IPR041495">
    <property type="entry name" value="Mub_B2"/>
</dbReference>
<feature type="domain" description="Gram-positive cocci surface proteins LPxTG" evidence="8">
    <location>
        <begin position="1689"/>
        <end position="1725"/>
    </location>
</feature>
<evidence type="ECO:0000259" key="8">
    <source>
        <dbReference type="PROSITE" id="PS50847"/>
    </source>
</evidence>
<feature type="compositionally biased region" description="Acidic residues" evidence="6">
    <location>
        <begin position="85"/>
        <end position="101"/>
    </location>
</feature>
<dbReference type="Proteomes" id="UP000286288">
    <property type="component" value="Unassembled WGS sequence"/>
</dbReference>
<keyword evidence="3" id="KW-0732">Signal</keyword>
<dbReference type="Gene3D" id="3.10.20.320">
    <property type="entry name" value="Putative peptidoglycan bound protein (lpxtg motif)"/>
    <property type="match status" value="1"/>
</dbReference>
<evidence type="ECO:0000256" key="4">
    <source>
        <dbReference type="ARBA" id="ARBA00022737"/>
    </source>
</evidence>
<keyword evidence="4" id="KW-0677">Repeat</keyword>
<reference evidence="9 10" key="1">
    <citation type="submission" date="2018-08" db="EMBL/GenBank/DDBJ databases">
        <title>A genome reference for cultivated species of the human gut microbiota.</title>
        <authorList>
            <person name="Zou Y."/>
            <person name="Xue W."/>
            <person name="Luo G."/>
        </authorList>
    </citation>
    <scope>NUCLEOTIDE SEQUENCE [LARGE SCALE GENOMIC DNA]</scope>
    <source>
        <strain evidence="9 10">AF48-16</strain>
    </source>
</reference>
<evidence type="ECO:0000256" key="7">
    <source>
        <dbReference type="SAM" id="Phobius"/>
    </source>
</evidence>
<gene>
    <name evidence="9" type="ORF">DW084_08700</name>
</gene>
<keyword evidence="2" id="KW-0964">Secreted</keyword>
<evidence type="ECO:0000256" key="5">
    <source>
        <dbReference type="ARBA" id="ARBA00023088"/>
    </source>
</evidence>
<dbReference type="Pfam" id="PF17966">
    <property type="entry name" value="Muc_B2"/>
    <property type="match status" value="12"/>
</dbReference>
<feature type="transmembrane region" description="Helical" evidence="7">
    <location>
        <begin position="1699"/>
        <end position="1717"/>
    </location>
</feature>
<dbReference type="Pfam" id="PF06458">
    <property type="entry name" value="MucBP"/>
    <property type="match status" value="1"/>
</dbReference>
<dbReference type="Pfam" id="PF00746">
    <property type="entry name" value="Gram_pos_anchor"/>
    <property type="match status" value="1"/>
</dbReference>
<feature type="region of interest" description="Disordered" evidence="6">
    <location>
        <begin position="1118"/>
        <end position="1143"/>
    </location>
</feature>
<feature type="region of interest" description="Disordered" evidence="6">
    <location>
        <begin position="1637"/>
        <end position="1698"/>
    </location>
</feature>
<keyword evidence="7" id="KW-0812">Transmembrane</keyword>
<evidence type="ECO:0000256" key="1">
    <source>
        <dbReference type="ARBA" id="ARBA00022512"/>
    </source>
</evidence>
<feature type="compositionally biased region" description="Polar residues" evidence="6">
    <location>
        <begin position="1637"/>
        <end position="1667"/>
    </location>
</feature>
<name>A0A415ESS6_ENTCA</name>
<dbReference type="InterPro" id="IPR009459">
    <property type="entry name" value="MucBP_dom"/>
</dbReference>
<evidence type="ECO:0000256" key="2">
    <source>
        <dbReference type="ARBA" id="ARBA00022525"/>
    </source>
</evidence>
<keyword evidence="7" id="KW-1133">Transmembrane helix</keyword>
<evidence type="ECO:0000256" key="3">
    <source>
        <dbReference type="ARBA" id="ARBA00022729"/>
    </source>
</evidence>
<keyword evidence="5" id="KW-0572">Peptidoglycan-anchor</keyword>
<protein>
    <submittedName>
        <fullName evidence="9">LPXTG cell wall anchor domain-containing protein</fullName>
    </submittedName>
</protein>
<organism evidence="9 10">
    <name type="scientific">Enterococcus casseliflavus</name>
    <name type="common">Enterococcus flavescens</name>
    <dbReference type="NCBI Taxonomy" id="37734"/>
    <lineage>
        <taxon>Bacteria</taxon>
        <taxon>Bacillati</taxon>
        <taxon>Bacillota</taxon>
        <taxon>Bacilli</taxon>
        <taxon>Lactobacillales</taxon>
        <taxon>Enterococcaceae</taxon>
        <taxon>Enterococcus</taxon>
    </lineage>
</organism>
<evidence type="ECO:0000313" key="10">
    <source>
        <dbReference type="Proteomes" id="UP000286288"/>
    </source>
</evidence>